<comment type="caution">
    <text evidence="2">The sequence shown here is derived from an EMBL/GenBank/DDBJ whole genome shotgun (WGS) entry which is preliminary data.</text>
</comment>
<feature type="compositionally biased region" description="Polar residues" evidence="1">
    <location>
        <begin position="8"/>
        <end position="18"/>
    </location>
</feature>
<evidence type="ECO:0000313" key="2">
    <source>
        <dbReference type="EMBL" id="MFJ5512298.1"/>
    </source>
</evidence>
<sequence length="394" mass="44351">MSEKDNDSIQVDNEQVSNKVDRKKGIKKVATNELPKKSLEESLAVIKPIHETYAGGLVSWDELASSMGVGAKSNNTKYLIWSAQAYDLIIKEGDKFKLSETGRKIISPTHPDEYKDAIIKAIRIPTILSKFYSDYDGKLIPDDEYFGNVLETRYNIPRDRLPEAERVILNNADFAGILISHANEKKTIRFDNVQVNKSSVIESDHDELSSRESVDLLVEEVISPTKGASICFYITPIGEDGSAERKHADMLLKHLVEPVFSQCGIEVVRADKISKSGLISQQIFEYIISSRFCIADLSFGNPNAFYELGVRHMTKLPTIQLIRKGDKIPFDVAQGRTIVIDVSDIYTIMDKIDSAKKELLEHIRNYNESEQNKVEDNPISIYLPGLQVKLPKLT</sequence>
<dbReference type="Proteomes" id="UP001617702">
    <property type="component" value="Unassembled WGS sequence"/>
</dbReference>
<gene>
    <name evidence="2" type="ORF">ACIPUH_05775</name>
</gene>
<keyword evidence="3" id="KW-1185">Reference proteome</keyword>
<proteinExistence type="predicted"/>
<dbReference type="RefSeq" id="WP_400353275.1">
    <property type="nucleotide sequence ID" value="NZ_JBIXLA010000002.1"/>
</dbReference>
<name>A0ABW8GSG2_9GAMM</name>
<dbReference type="EMBL" id="JBIXLB010000002">
    <property type="protein sequence ID" value="MFJ5512298.1"/>
    <property type="molecule type" value="Genomic_DNA"/>
</dbReference>
<reference evidence="2 3" key="1">
    <citation type="submission" date="2024-10" db="EMBL/GenBank/DDBJ databases">
        <authorList>
            <person name="Lu C.-H."/>
        </authorList>
    </citation>
    <scope>NUCLEOTIDE SEQUENCE [LARGE SCALE GENOMIC DNA]</scope>
    <source>
        <strain evidence="2 3">22LXZD03-01</strain>
    </source>
</reference>
<organism evidence="2 3">
    <name type="scientific">Pectobacterium jejuense</name>
    <dbReference type="NCBI Taxonomy" id="2974022"/>
    <lineage>
        <taxon>Bacteria</taxon>
        <taxon>Pseudomonadati</taxon>
        <taxon>Pseudomonadota</taxon>
        <taxon>Gammaproteobacteria</taxon>
        <taxon>Enterobacterales</taxon>
        <taxon>Pectobacteriaceae</taxon>
        <taxon>Pectobacterium</taxon>
    </lineage>
</organism>
<evidence type="ECO:0000256" key="1">
    <source>
        <dbReference type="SAM" id="MobiDB-lite"/>
    </source>
</evidence>
<accession>A0ABW8GSG2</accession>
<protein>
    <submittedName>
        <fullName evidence="2">Uncharacterized protein</fullName>
    </submittedName>
</protein>
<feature type="region of interest" description="Disordered" evidence="1">
    <location>
        <begin position="1"/>
        <end position="24"/>
    </location>
</feature>
<evidence type="ECO:0000313" key="3">
    <source>
        <dbReference type="Proteomes" id="UP001617702"/>
    </source>
</evidence>